<dbReference type="InterPro" id="IPR000182">
    <property type="entry name" value="GNAT_dom"/>
</dbReference>
<evidence type="ECO:0000313" key="3">
    <source>
        <dbReference type="Proteomes" id="UP001596989"/>
    </source>
</evidence>
<keyword evidence="3" id="KW-1185">Reference proteome</keyword>
<reference evidence="3" key="1">
    <citation type="journal article" date="2019" name="Int. J. Syst. Evol. Microbiol.">
        <title>The Global Catalogue of Microorganisms (GCM) 10K type strain sequencing project: providing services to taxonomists for standard genome sequencing and annotation.</title>
        <authorList>
            <consortium name="The Broad Institute Genomics Platform"/>
            <consortium name="The Broad Institute Genome Sequencing Center for Infectious Disease"/>
            <person name="Wu L."/>
            <person name="Ma J."/>
        </authorList>
    </citation>
    <scope>NUCLEOTIDE SEQUENCE [LARGE SCALE GENOMIC DNA]</scope>
    <source>
        <strain evidence="3">CCUG 59129</strain>
    </source>
</reference>
<feature type="domain" description="N-acetyltransferase" evidence="1">
    <location>
        <begin position="26"/>
        <end position="158"/>
    </location>
</feature>
<comment type="caution">
    <text evidence="2">The sequence shown here is derived from an EMBL/GenBank/DDBJ whole genome shotgun (WGS) entry which is preliminary data.</text>
</comment>
<dbReference type="Gene3D" id="3.40.630.30">
    <property type="match status" value="1"/>
</dbReference>
<dbReference type="RefSeq" id="WP_377565698.1">
    <property type="nucleotide sequence ID" value="NZ_JBHTJZ010000024.1"/>
</dbReference>
<dbReference type="InterPro" id="IPR016181">
    <property type="entry name" value="Acyl_CoA_acyltransferase"/>
</dbReference>
<name>A0ABW3HTP5_9BACL</name>
<dbReference type="SUPFAM" id="SSF55729">
    <property type="entry name" value="Acyl-CoA N-acyltransferases (Nat)"/>
    <property type="match status" value="1"/>
</dbReference>
<evidence type="ECO:0000259" key="1">
    <source>
        <dbReference type="PROSITE" id="PS51186"/>
    </source>
</evidence>
<keyword evidence="2" id="KW-0012">Acyltransferase</keyword>
<dbReference type="GO" id="GO:0016746">
    <property type="term" value="F:acyltransferase activity"/>
    <property type="evidence" value="ECO:0007669"/>
    <property type="project" value="UniProtKB-KW"/>
</dbReference>
<protein>
    <submittedName>
        <fullName evidence="2">GNAT family N-acetyltransferase</fullName>
        <ecNumber evidence="2">2.3.-.-</ecNumber>
    </submittedName>
</protein>
<evidence type="ECO:0000313" key="2">
    <source>
        <dbReference type="EMBL" id="MFD0960849.1"/>
    </source>
</evidence>
<dbReference type="EMBL" id="JBHTJZ010000024">
    <property type="protein sequence ID" value="MFD0960849.1"/>
    <property type="molecule type" value="Genomic_DNA"/>
</dbReference>
<gene>
    <name evidence="2" type="ORF">ACFQ2I_15770</name>
</gene>
<proteinExistence type="predicted"/>
<dbReference type="Proteomes" id="UP001596989">
    <property type="component" value="Unassembled WGS sequence"/>
</dbReference>
<dbReference type="PROSITE" id="PS51186">
    <property type="entry name" value="GNAT"/>
    <property type="match status" value="1"/>
</dbReference>
<keyword evidence="2" id="KW-0808">Transferase</keyword>
<accession>A0ABW3HTP5</accession>
<organism evidence="2 3">
    <name type="scientific">Paenibacillus chungangensis</name>
    <dbReference type="NCBI Taxonomy" id="696535"/>
    <lineage>
        <taxon>Bacteria</taxon>
        <taxon>Bacillati</taxon>
        <taxon>Bacillota</taxon>
        <taxon>Bacilli</taxon>
        <taxon>Bacillales</taxon>
        <taxon>Paenibacillaceae</taxon>
        <taxon>Paenibacillus</taxon>
    </lineage>
</organism>
<dbReference type="EC" id="2.3.-.-" evidence="2"/>
<sequence>MPDMLVKLYDLPEHENVQEYERRTGITIRRAIAPEKHVITEWVRNHFNAAWVSECEAGMARSPVTCLVAVEDGKLLGFSCYDATMRGFFGPTGVAEGERGRGVGKMLFLHALELMRLDGYGYAIIGAAGPTAFYERVAGATVIEGSVPGIYRGMLKQQ</sequence>
<dbReference type="CDD" id="cd04301">
    <property type="entry name" value="NAT_SF"/>
    <property type="match status" value="1"/>
</dbReference>
<dbReference type="Pfam" id="PF00583">
    <property type="entry name" value="Acetyltransf_1"/>
    <property type="match status" value="1"/>
</dbReference>